<sequence length="258" mass="28277">MQIMVYTPSMQGSGSFNGGKITEQKPIGFSGEGSVVKRIGPLFYWAWAFSPEEGHIGSHPHKAFEIMTYVVQGQAEHGDSLGTRSVVGPGGAQVMQTGSGVSHQEHFIGPDMEAFQIWFEPELEAALLRQPTYRQYEHEDFPVREGDGFRFKTVIGADSPIEIVADAKVWDLEVDPGGSFTYTVPAGRTLAALAIRGGGTWEHAGSPQPLTAFRHRDFMVMRADSASEVKLHAPEGETLRILGIEVPSSVDYPLYPKR</sequence>
<dbReference type="InterPro" id="IPR012093">
    <property type="entry name" value="Pirin"/>
</dbReference>
<dbReference type="EMBL" id="JBBPCC010000003">
    <property type="protein sequence ID" value="MEK8127570.1"/>
    <property type="molecule type" value="Genomic_DNA"/>
</dbReference>
<evidence type="ECO:0000313" key="4">
    <source>
        <dbReference type="EMBL" id="MEK8127570.1"/>
    </source>
</evidence>
<dbReference type="SUPFAM" id="SSF51182">
    <property type="entry name" value="RmlC-like cupins"/>
    <property type="match status" value="1"/>
</dbReference>
<dbReference type="Pfam" id="PF02678">
    <property type="entry name" value="Pirin"/>
    <property type="match status" value="1"/>
</dbReference>
<reference evidence="4 5" key="1">
    <citation type="submission" date="2024-04" db="EMBL/GenBank/DDBJ databases">
        <title>draft genome sequnece of Paenibacillus filicis.</title>
        <authorList>
            <person name="Kim D.-U."/>
        </authorList>
    </citation>
    <scope>NUCLEOTIDE SEQUENCE [LARGE SCALE GENOMIC DNA]</scope>
    <source>
        <strain evidence="4 5">KACC14197</strain>
    </source>
</reference>
<comment type="caution">
    <text evidence="4">The sequence shown here is derived from an EMBL/GenBank/DDBJ whole genome shotgun (WGS) entry which is preliminary data.</text>
</comment>
<dbReference type="PANTHER" id="PTHR43212:SF3">
    <property type="entry name" value="QUERCETIN 2,3-DIOXYGENASE"/>
    <property type="match status" value="1"/>
</dbReference>
<keyword evidence="5" id="KW-1185">Reference proteome</keyword>
<gene>
    <name evidence="4" type="ORF">WMW72_06535</name>
</gene>
<evidence type="ECO:0000256" key="1">
    <source>
        <dbReference type="ARBA" id="ARBA00008416"/>
    </source>
</evidence>
<name>A0ABU9DFD6_9BACL</name>
<evidence type="ECO:0000313" key="5">
    <source>
        <dbReference type="Proteomes" id="UP001469365"/>
    </source>
</evidence>
<proteinExistence type="inferred from homology"/>
<dbReference type="Proteomes" id="UP001469365">
    <property type="component" value="Unassembled WGS sequence"/>
</dbReference>
<dbReference type="PANTHER" id="PTHR43212">
    <property type="entry name" value="QUERCETIN 2,3-DIOXYGENASE"/>
    <property type="match status" value="1"/>
</dbReference>
<dbReference type="Gene3D" id="2.60.120.10">
    <property type="entry name" value="Jelly Rolls"/>
    <property type="match status" value="1"/>
</dbReference>
<accession>A0ABU9DFD6</accession>
<dbReference type="InterPro" id="IPR003829">
    <property type="entry name" value="Pirin_N_dom"/>
</dbReference>
<dbReference type="RefSeq" id="WP_341414895.1">
    <property type="nucleotide sequence ID" value="NZ_JBBPCC010000003.1"/>
</dbReference>
<organism evidence="4 5">
    <name type="scientific">Paenibacillus filicis</name>
    <dbReference type="NCBI Taxonomy" id="669464"/>
    <lineage>
        <taxon>Bacteria</taxon>
        <taxon>Bacillati</taxon>
        <taxon>Bacillota</taxon>
        <taxon>Bacilli</taxon>
        <taxon>Bacillales</taxon>
        <taxon>Paenibacillaceae</taxon>
        <taxon>Paenibacillus</taxon>
    </lineage>
</organism>
<dbReference type="InterPro" id="IPR011051">
    <property type="entry name" value="RmlC_Cupin_sf"/>
</dbReference>
<feature type="domain" description="Pirin N-terminal" evidence="3">
    <location>
        <begin position="55"/>
        <end position="118"/>
    </location>
</feature>
<evidence type="ECO:0000256" key="2">
    <source>
        <dbReference type="RuleBase" id="RU003457"/>
    </source>
</evidence>
<evidence type="ECO:0000259" key="3">
    <source>
        <dbReference type="Pfam" id="PF02678"/>
    </source>
</evidence>
<protein>
    <submittedName>
        <fullName evidence="4">Pirin family protein</fullName>
    </submittedName>
</protein>
<dbReference type="InterPro" id="IPR014710">
    <property type="entry name" value="RmlC-like_jellyroll"/>
</dbReference>
<comment type="similarity">
    <text evidence="1 2">Belongs to the pirin family.</text>
</comment>